<sequence>MKGVFFGVLLSGVFVMTAFLVLNGTLGGKSASGEEGAAVLTSRETIRKLAQIQDLIEDCFLYEADGEELSAYLFKGLAVGLDDVYANYYTAEELTGMEEAAKGAYQGIGISLLQDPDSGQMRVAGVYENSPAMEAGLRENDILLRVGDTDLSGMDTSDVAALIRSLEEAELTVERDGEELTVTVKLSSVEIPTVDSQMLEAGIGYLKISEFADVTVDQFEENLEELKAAGLEKLIVDVRGNPGGTLDSVCEILDDLLPEGLIVYTEDKTGFREEHMSDEERLFEGPLAVLVNENSASAAEIFAGAIQDYELGPVVGAVTYGKGVVQRTYRLEDGSALKLTTENYFTPSGQKIEGTGIQPDISAEEPENGSGAEDGQEKSGADPQTDPQLQAAVDYLLEM</sequence>
<dbReference type="InterPro" id="IPR004447">
    <property type="entry name" value="Peptidase_S41A"/>
</dbReference>
<dbReference type="PANTHER" id="PTHR32060:SF30">
    <property type="entry name" value="CARBOXY-TERMINAL PROCESSING PROTEASE CTPA"/>
    <property type="match status" value="1"/>
</dbReference>
<proteinExistence type="inferred from homology"/>
<protein>
    <submittedName>
        <fullName evidence="8">S41 family peptidase</fullName>
    </submittedName>
</protein>
<keyword evidence="3 5" id="KW-0378">Hydrolase</keyword>
<dbReference type="Gene3D" id="2.30.42.10">
    <property type="match status" value="1"/>
</dbReference>
<dbReference type="EMBL" id="DVOS01000073">
    <property type="protein sequence ID" value="HIV24016.1"/>
    <property type="molecule type" value="Genomic_DNA"/>
</dbReference>
<dbReference type="Pfam" id="PF17820">
    <property type="entry name" value="PDZ_6"/>
    <property type="match status" value="1"/>
</dbReference>
<reference evidence="8" key="1">
    <citation type="submission" date="2020-10" db="EMBL/GenBank/DDBJ databases">
        <authorList>
            <person name="Gilroy R."/>
        </authorList>
    </citation>
    <scope>NUCLEOTIDE SEQUENCE</scope>
    <source>
        <strain evidence="8">ChiBcec6-7307</strain>
    </source>
</reference>
<dbReference type="GO" id="GO:0030288">
    <property type="term" value="C:outer membrane-bounded periplasmic space"/>
    <property type="evidence" value="ECO:0007669"/>
    <property type="project" value="TreeGrafter"/>
</dbReference>
<dbReference type="Gene3D" id="3.90.226.10">
    <property type="entry name" value="2-enoyl-CoA Hydratase, Chain A, domain 1"/>
    <property type="match status" value="1"/>
</dbReference>
<comment type="caution">
    <text evidence="8">The sequence shown here is derived from an EMBL/GenBank/DDBJ whole genome shotgun (WGS) entry which is preliminary data.</text>
</comment>
<accession>A0A9D1P042</accession>
<evidence type="ECO:0000313" key="9">
    <source>
        <dbReference type="Proteomes" id="UP000886889"/>
    </source>
</evidence>
<evidence type="ECO:0000256" key="6">
    <source>
        <dbReference type="SAM" id="MobiDB-lite"/>
    </source>
</evidence>
<evidence type="ECO:0000256" key="3">
    <source>
        <dbReference type="ARBA" id="ARBA00022801"/>
    </source>
</evidence>
<dbReference type="Gene3D" id="3.30.750.44">
    <property type="match status" value="1"/>
</dbReference>
<dbReference type="Proteomes" id="UP000886889">
    <property type="component" value="Unassembled WGS sequence"/>
</dbReference>
<evidence type="ECO:0000313" key="8">
    <source>
        <dbReference type="EMBL" id="HIV24016.1"/>
    </source>
</evidence>
<dbReference type="AlphaFoldDB" id="A0A9D1P042"/>
<dbReference type="InterPro" id="IPR036034">
    <property type="entry name" value="PDZ_sf"/>
</dbReference>
<evidence type="ECO:0000256" key="2">
    <source>
        <dbReference type="ARBA" id="ARBA00022670"/>
    </source>
</evidence>
<dbReference type="GO" id="GO:0004175">
    <property type="term" value="F:endopeptidase activity"/>
    <property type="evidence" value="ECO:0007669"/>
    <property type="project" value="TreeGrafter"/>
</dbReference>
<dbReference type="PROSITE" id="PS50106">
    <property type="entry name" value="PDZ"/>
    <property type="match status" value="1"/>
</dbReference>
<dbReference type="GO" id="GO:0006508">
    <property type="term" value="P:proteolysis"/>
    <property type="evidence" value="ECO:0007669"/>
    <property type="project" value="UniProtKB-KW"/>
</dbReference>
<dbReference type="InterPro" id="IPR001478">
    <property type="entry name" value="PDZ"/>
</dbReference>
<organism evidence="8 9">
    <name type="scientific">Candidatus Merdiplasma excrementigallinarum</name>
    <dbReference type="NCBI Taxonomy" id="2840864"/>
    <lineage>
        <taxon>Bacteria</taxon>
        <taxon>Bacillati</taxon>
        <taxon>Bacillota</taxon>
        <taxon>Clostridia</taxon>
        <taxon>Lachnospirales</taxon>
        <taxon>Lachnospiraceae</taxon>
        <taxon>Lachnospiraceae incertae sedis</taxon>
        <taxon>Candidatus Merdiplasma</taxon>
    </lineage>
</organism>
<dbReference type="SMART" id="SM00228">
    <property type="entry name" value="PDZ"/>
    <property type="match status" value="1"/>
</dbReference>
<dbReference type="GO" id="GO:0008236">
    <property type="term" value="F:serine-type peptidase activity"/>
    <property type="evidence" value="ECO:0007669"/>
    <property type="project" value="UniProtKB-KW"/>
</dbReference>
<feature type="domain" description="PDZ" evidence="7">
    <location>
        <begin position="94"/>
        <end position="165"/>
    </location>
</feature>
<evidence type="ECO:0000256" key="1">
    <source>
        <dbReference type="ARBA" id="ARBA00009179"/>
    </source>
</evidence>
<dbReference type="InterPro" id="IPR041489">
    <property type="entry name" value="PDZ_6"/>
</dbReference>
<evidence type="ECO:0000256" key="5">
    <source>
        <dbReference type="RuleBase" id="RU004404"/>
    </source>
</evidence>
<comment type="similarity">
    <text evidence="1 5">Belongs to the peptidase S41A family.</text>
</comment>
<dbReference type="SUPFAM" id="SSF50156">
    <property type="entry name" value="PDZ domain-like"/>
    <property type="match status" value="1"/>
</dbReference>
<dbReference type="InterPro" id="IPR005151">
    <property type="entry name" value="Tail-specific_protease"/>
</dbReference>
<gene>
    <name evidence="8" type="ORF">IAC80_08795</name>
</gene>
<name>A0A9D1P042_9FIRM</name>
<keyword evidence="4 5" id="KW-0720">Serine protease</keyword>
<keyword evidence="2 5" id="KW-0645">Protease</keyword>
<dbReference type="SUPFAM" id="SSF52096">
    <property type="entry name" value="ClpP/crotonase"/>
    <property type="match status" value="1"/>
</dbReference>
<reference evidence="8" key="2">
    <citation type="journal article" date="2021" name="PeerJ">
        <title>Extensive microbial diversity within the chicken gut microbiome revealed by metagenomics and culture.</title>
        <authorList>
            <person name="Gilroy R."/>
            <person name="Ravi A."/>
            <person name="Getino M."/>
            <person name="Pursley I."/>
            <person name="Horton D.L."/>
            <person name="Alikhan N.F."/>
            <person name="Baker D."/>
            <person name="Gharbi K."/>
            <person name="Hall N."/>
            <person name="Watson M."/>
            <person name="Adriaenssens E.M."/>
            <person name="Foster-Nyarko E."/>
            <person name="Jarju S."/>
            <person name="Secka A."/>
            <person name="Antonio M."/>
            <person name="Oren A."/>
            <person name="Chaudhuri R.R."/>
            <person name="La Ragione R."/>
            <person name="Hildebrand F."/>
            <person name="Pallen M.J."/>
        </authorList>
    </citation>
    <scope>NUCLEOTIDE SEQUENCE</scope>
    <source>
        <strain evidence="8">ChiBcec6-7307</strain>
    </source>
</reference>
<dbReference type="Pfam" id="PF03572">
    <property type="entry name" value="Peptidase_S41"/>
    <property type="match status" value="1"/>
</dbReference>
<dbReference type="InterPro" id="IPR029045">
    <property type="entry name" value="ClpP/crotonase-like_dom_sf"/>
</dbReference>
<dbReference type="CDD" id="cd07560">
    <property type="entry name" value="Peptidase_S41_CPP"/>
    <property type="match status" value="1"/>
</dbReference>
<dbReference type="NCBIfam" id="TIGR00225">
    <property type="entry name" value="prc"/>
    <property type="match status" value="1"/>
</dbReference>
<dbReference type="GO" id="GO:0007165">
    <property type="term" value="P:signal transduction"/>
    <property type="evidence" value="ECO:0007669"/>
    <property type="project" value="TreeGrafter"/>
</dbReference>
<feature type="region of interest" description="Disordered" evidence="6">
    <location>
        <begin position="348"/>
        <end position="388"/>
    </location>
</feature>
<evidence type="ECO:0000259" key="7">
    <source>
        <dbReference type="PROSITE" id="PS50106"/>
    </source>
</evidence>
<dbReference type="SMART" id="SM00245">
    <property type="entry name" value="TSPc"/>
    <property type="match status" value="1"/>
</dbReference>
<evidence type="ECO:0000256" key="4">
    <source>
        <dbReference type="ARBA" id="ARBA00022825"/>
    </source>
</evidence>
<dbReference type="PANTHER" id="PTHR32060">
    <property type="entry name" value="TAIL-SPECIFIC PROTEASE"/>
    <property type="match status" value="1"/>
</dbReference>